<gene>
    <name evidence="1" type="ORF">NUW58_g4835</name>
</gene>
<keyword evidence="2" id="KW-1185">Reference proteome</keyword>
<accession>A0ACC1P778</accession>
<proteinExistence type="predicted"/>
<evidence type="ECO:0000313" key="2">
    <source>
        <dbReference type="Proteomes" id="UP001143856"/>
    </source>
</evidence>
<reference evidence="1" key="1">
    <citation type="submission" date="2022-10" db="EMBL/GenBank/DDBJ databases">
        <title>Genome Sequence of Xylaria curta.</title>
        <authorList>
            <person name="Buettner E."/>
        </authorList>
    </citation>
    <scope>NUCLEOTIDE SEQUENCE</scope>
    <source>
        <strain evidence="1">Babe10</strain>
    </source>
</reference>
<dbReference type="EMBL" id="JAPDGR010000884">
    <property type="protein sequence ID" value="KAJ2986851.1"/>
    <property type="molecule type" value="Genomic_DNA"/>
</dbReference>
<evidence type="ECO:0000313" key="1">
    <source>
        <dbReference type="EMBL" id="KAJ2986851.1"/>
    </source>
</evidence>
<name>A0ACC1P778_9PEZI</name>
<protein>
    <submittedName>
        <fullName evidence="1">Uncharacterized protein</fullName>
    </submittedName>
</protein>
<sequence length="801" mass="86968">MNADDDDAPPELVEAGHGIEEEEKLVRVPITIVTGYLGAGKTTLLNYILTARHGKKIAVIMNEFGDSLDIEKSLTVNKGGEQVEEWLEVGNGCICCSVKDSGVNAIESLMEKRGAFDYILLETTGLADPGNIAPLFWVDEGLGSTIYLDGIVTLVDAKNILRSLDDPAGKVDNHEDHGTHGPLMTTAHVQISHADVVVINKADLVGTEALEKVKARIRAINGLAKIHVTEQSKVPQLDGFLLDLHAYDRVETLDTTEKGHSHLDPTISTVSFGAVPQTLRGMPAGFGGQQQQQQQQPQQPGRTGSNRLPNGKIANNAAGWAFGGNVPMGGAASSLQTSSRQLGGNLSFAQSLGASQPATPLDLSEFPSLSNNSQLSTGNPSSLWAGGSRPMSGSIQRNQPTPHSQQSQPDDFFSSSSRINTSQGAFRFGNQAAISQSSQPQPSSIDEFPPLNNSLRNGEGDIGQERGSTLMSTLGFGAQANTAGGSLQGTRAGNGLLNALSANSRTTDVRSPDGTTTLDLSLAQDLRSGNDESRQKPPGFRDDILSSQSPKDVAQPSEGRNPLGAIGTSETQSNKNKDSEDIQLPAVRDPLAGMAEIDKWGIKGLRTLMNNYPDYAACIAGMDPTTFGLDLTSPAMISTQIWSPYSDAPPRPAIPEFRLPDCYKVNNVQPLRNKISNFNEETLMWIFYSCPGDYQQQLAAEQLFQRQWRWHKKLKLWLTKDDIMHPRILSAQHEEGYYIVWSTDEWRKERRQLTLHYADLETNPNTGLSNDKGKRMVRSGLPRAVKLRWQLCIVALNAFVP</sequence>
<dbReference type="Proteomes" id="UP001143856">
    <property type="component" value="Unassembled WGS sequence"/>
</dbReference>
<comment type="caution">
    <text evidence="1">The sequence shown here is derived from an EMBL/GenBank/DDBJ whole genome shotgun (WGS) entry which is preliminary data.</text>
</comment>
<organism evidence="1 2">
    <name type="scientific">Xylaria curta</name>
    <dbReference type="NCBI Taxonomy" id="42375"/>
    <lineage>
        <taxon>Eukaryota</taxon>
        <taxon>Fungi</taxon>
        <taxon>Dikarya</taxon>
        <taxon>Ascomycota</taxon>
        <taxon>Pezizomycotina</taxon>
        <taxon>Sordariomycetes</taxon>
        <taxon>Xylariomycetidae</taxon>
        <taxon>Xylariales</taxon>
        <taxon>Xylariaceae</taxon>
        <taxon>Xylaria</taxon>
    </lineage>
</organism>